<dbReference type="EMBL" id="JAAWVQ010106404">
    <property type="protein sequence ID" value="MBN3281200.1"/>
    <property type="molecule type" value="Genomic_DNA"/>
</dbReference>
<dbReference type="PANTHER" id="PTHR47027:SF20">
    <property type="entry name" value="REVERSE TRANSCRIPTASE-LIKE PROTEIN WITH RNA-DIRECTED DNA POLYMERASE DOMAIN"/>
    <property type="match status" value="1"/>
</dbReference>
<dbReference type="Gene3D" id="3.60.10.10">
    <property type="entry name" value="Endonuclease/exonuclease/phosphatase"/>
    <property type="match status" value="1"/>
</dbReference>
<name>A0ABS2Y3Z2_POLSP</name>
<sequence length="377" mass="42127">MENGSNSHATASGETAAPALGTQGAGEKWTTGQSIKAIKPKTEIRLAAWNVLTGHHVGQKEIIARELTNCKISIPALSELRLTGSRTTTIRVPDSDKTMTLYYSGGDKRQGSVGFIVDSRTTRSVIAFQPFSNHLAILTIDGTVMTHIVSIYAPTDWMGRDVGQVRRGNKQRQVMRKAFEGRRGVQCDENTYMTDLMFADNSAIFADTDAEATDILYSIAEQYGLKINADKTKVLTTDGSPANIHLDGAQIKQVQELQYLGSVVQEKKVASLTNVHGRIGQATAAFVSLKWFLWKRANISIKTKIRLFRTLILPILLYGSETWTLLKQDLNKLKVFQMRCLRQILIISLRDHIRNETIRIRCDHQPTVMEAVQLRRL</sequence>
<dbReference type="InterPro" id="IPR036691">
    <property type="entry name" value="Endo/exonu/phosph_ase_sf"/>
</dbReference>
<reference evidence="2" key="1">
    <citation type="journal article" date="2021" name="Cell">
        <title>Tracing the genetic footprints of vertebrate landing in non-teleost ray-finned fishes.</title>
        <authorList>
            <person name="Bi X."/>
            <person name="Wang K."/>
            <person name="Yang L."/>
            <person name="Pan H."/>
            <person name="Jiang H."/>
            <person name="Wei Q."/>
            <person name="Fang M."/>
            <person name="Yu H."/>
            <person name="Zhu C."/>
            <person name="Cai Y."/>
            <person name="He Y."/>
            <person name="Gan X."/>
            <person name="Zeng H."/>
            <person name="Yu D."/>
            <person name="Zhu Y."/>
            <person name="Jiang H."/>
            <person name="Qiu Q."/>
            <person name="Yang H."/>
            <person name="Zhang Y.E."/>
            <person name="Wang W."/>
            <person name="Zhu M."/>
            <person name="He S."/>
            <person name="Zhang G."/>
        </authorList>
    </citation>
    <scope>NUCLEOTIDE SEQUENCE</scope>
    <source>
        <strain evidence="2">Pddl_001</strain>
    </source>
</reference>
<dbReference type="Proteomes" id="UP001166093">
    <property type="component" value="Unassembled WGS sequence"/>
</dbReference>
<evidence type="ECO:0000313" key="2">
    <source>
        <dbReference type="EMBL" id="MBN3281200.1"/>
    </source>
</evidence>
<proteinExistence type="predicted"/>
<feature type="compositionally biased region" description="Polar residues" evidence="1">
    <location>
        <begin position="1"/>
        <end position="13"/>
    </location>
</feature>
<organism evidence="2 3">
    <name type="scientific">Polyodon spathula</name>
    <name type="common">North American paddlefish</name>
    <name type="synonym">Squalus spathula</name>
    <dbReference type="NCBI Taxonomy" id="7913"/>
    <lineage>
        <taxon>Eukaryota</taxon>
        <taxon>Metazoa</taxon>
        <taxon>Chordata</taxon>
        <taxon>Craniata</taxon>
        <taxon>Vertebrata</taxon>
        <taxon>Euteleostomi</taxon>
        <taxon>Actinopterygii</taxon>
        <taxon>Chondrostei</taxon>
        <taxon>Acipenseriformes</taxon>
        <taxon>Polyodontidae</taxon>
        <taxon>Polyodon</taxon>
    </lineage>
</organism>
<accession>A0ABS2Y3Z2</accession>
<evidence type="ECO:0000313" key="3">
    <source>
        <dbReference type="Proteomes" id="UP001166093"/>
    </source>
</evidence>
<comment type="caution">
    <text evidence="2">The sequence shown here is derived from an EMBL/GenBank/DDBJ whole genome shotgun (WGS) entry which is preliminary data.</text>
</comment>
<evidence type="ECO:0000256" key="1">
    <source>
        <dbReference type="SAM" id="MobiDB-lite"/>
    </source>
</evidence>
<feature type="region of interest" description="Disordered" evidence="1">
    <location>
        <begin position="1"/>
        <end position="32"/>
    </location>
</feature>
<keyword evidence="3" id="KW-1185">Reference proteome</keyword>
<gene>
    <name evidence="2" type="primary">Pol_0</name>
    <name evidence="2" type="ORF">GTO93_0020484</name>
</gene>
<protein>
    <submittedName>
        <fullName evidence="2">RTJK polymerase</fullName>
    </submittedName>
</protein>
<feature type="non-terminal residue" evidence="2">
    <location>
        <position position="377"/>
    </location>
</feature>
<feature type="non-terminal residue" evidence="2">
    <location>
        <position position="1"/>
    </location>
</feature>
<dbReference type="PANTHER" id="PTHR47027">
    <property type="entry name" value="REVERSE TRANSCRIPTASE DOMAIN-CONTAINING PROTEIN"/>
    <property type="match status" value="1"/>
</dbReference>